<dbReference type="NCBIfam" id="NF041852">
    <property type="entry name" value="trans_reg_HypR"/>
    <property type="match status" value="1"/>
</dbReference>
<dbReference type="Gene3D" id="1.10.10.10">
    <property type="entry name" value="Winged helix-like DNA-binding domain superfamily/Winged helix DNA-binding domain"/>
    <property type="match status" value="1"/>
</dbReference>
<dbReference type="Pfam" id="PF02082">
    <property type="entry name" value="Rrf2"/>
    <property type="match status" value="1"/>
</dbReference>
<dbReference type="PANTHER" id="PTHR33221">
    <property type="entry name" value="WINGED HELIX-TURN-HELIX TRANSCRIPTIONAL REGULATOR, RRF2 FAMILY"/>
    <property type="match status" value="1"/>
</dbReference>
<evidence type="ECO:0000313" key="1">
    <source>
        <dbReference type="EMBL" id="MBI5975729.1"/>
    </source>
</evidence>
<dbReference type="PANTHER" id="PTHR33221:SF15">
    <property type="entry name" value="HTH-TYPE TRANSCRIPTIONAL REGULATOR YWGB-RELATED"/>
    <property type="match status" value="1"/>
</dbReference>
<dbReference type="SUPFAM" id="SSF46785">
    <property type="entry name" value="Winged helix' DNA-binding domain"/>
    <property type="match status" value="1"/>
</dbReference>
<dbReference type="InterPro" id="IPR000944">
    <property type="entry name" value="Tscrpt_reg_Rrf2"/>
</dbReference>
<dbReference type="EMBL" id="JABANU010000024">
    <property type="protein sequence ID" value="MBI5975729.1"/>
    <property type="molecule type" value="Genomic_DNA"/>
</dbReference>
<dbReference type="RefSeq" id="WP_198618503.1">
    <property type="nucleotide sequence ID" value="NZ_JABANU010000024.1"/>
</dbReference>
<dbReference type="InterPro" id="IPR036388">
    <property type="entry name" value="WH-like_DNA-bd_sf"/>
</dbReference>
<gene>
    <name evidence="1" type="ORF">HHH54_08970</name>
</gene>
<dbReference type="PROSITE" id="PS51197">
    <property type="entry name" value="HTH_RRF2_2"/>
    <property type="match status" value="1"/>
</dbReference>
<reference evidence="1 2" key="1">
    <citation type="submission" date="2020-04" db="EMBL/GenBank/DDBJ databases">
        <title>Staphylococcus species from domestic dog.</title>
        <authorList>
            <person name="Paterson G.K."/>
        </authorList>
    </citation>
    <scope>NUCLEOTIDE SEQUENCE [LARGE SCALE GENOMIC DNA]</scope>
    <source>
        <strain evidence="1 2">H16/1A</strain>
    </source>
</reference>
<proteinExistence type="predicted"/>
<accession>A0ABS0TAG6</accession>
<name>A0ABS0TAG6_9STAP</name>
<protein>
    <submittedName>
        <fullName evidence="1">Rrf2 family transcriptional regulator</fullName>
    </submittedName>
</protein>
<organism evidence="1 2">
    <name type="scientific">Staphylococcus canis</name>
    <dbReference type="NCBI Taxonomy" id="2724942"/>
    <lineage>
        <taxon>Bacteria</taxon>
        <taxon>Bacillati</taxon>
        <taxon>Bacillota</taxon>
        <taxon>Bacilli</taxon>
        <taxon>Bacillales</taxon>
        <taxon>Staphylococcaceae</taxon>
        <taxon>Staphylococcus</taxon>
    </lineage>
</organism>
<dbReference type="InterPro" id="IPR036390">
    <property type="entry name" value="WH_DNA-bd_sf"/>
</dbReference>
<comment type="caution">
    <text evidence="1">The sequence shown here is derived from an EMBL/GenBank/DDBJ whole genome shotgun (WGS) entry which is preliminary data.</text>
</comment>
<keyword evidence="2" id="KW-1185">Reference proteome</keyword>
<dbReference type="Proteomes" id="UP000751852">
    <property type="component" value="Unassembled WGS sequence"/>
</dbReference>
<sequence length="141" mass="16209">MNLSFNTAVHVLTFLTKHYDEQFNSQVLSDSVCVNPAQLRRVMARLHEAGYIDVKRGAHGGYSVTETGMHTRLSALFQLFNEPDAHGRLFTGHTDSHCPISQQIGHVMRQHYLEEQEIIAQYYDTLTIQDILKEMTMEEEK</sequence>
<evidence type="ECO:0000313" key="2">
    <source>
        <dbReference type="Proteomes" id="UP000751852"/>
    </source>
</evidence>